<comment type="caution">
    <text evidence="1">The sequence shown here is derived from an EMBL/GenBank/DDBJ whole genome shotgun (WGS) entry which is preliminary data.</text>
</comment>
<dbReference type="PANTHER" id="PTHR37611">
    <property type="entry name" value="VIRUS-SPECIFIC-SIGNALING-PATHWAY REGULATED PROTEIN-RELATED"/>
    <property type="match status" value="1"/>
</dbReference>
<name>A0A5A7RC58_STRAF</name>
<dbReference type="Proteomes" id="UP000325081">
    <property type="component" value="Unassembled WGS sequence"/>
</dbReference>
<accession>A0A5A7RC58</accession>
<gene>
    <name evidence="1" type="ORF">STAS_31473</name>
</gene>
<proteinExistence type="predicted"/>
<evidence type="ECO:0000313" key="2">
    <source>
        <dbReference type="Proteomes" id="UP000325081"/>
    </source>
</evidence>
<keyword evidence="2" id="KW-1185">Reference proteome</keyword>
<sequence>MASTVVESWGYADGCDHGSNDSEFSQSNHNLLMSLLDETQTDDCDDDERLEKVIRSLEDEINSNDCYEFDKMTWEANYLMDYQSSTDEPNGQDHSMQPNDFDDLCWVDVETTPPSGGWDEFGCVKNYAPISSEEQDYGSLWNETNVIM</sequence>
<evidence type="ECO:0000313" key="1">
    <source>
        <dbReference type="EMBL" id="GER53921.1"/>
    </source>
</evidence>
<organism evidence="1 2">
    <name type="scientific">Striga asiatica</name>
    <name type="common">Asiatic witchweed</name>
    <name type="synonym">Buchnera asiatica</name>
    <dbReference type="NCBI Taxonomy" id="4170"/>
    <lineage>
        <taxon>Eukaryota</taxon>
        <taxon>Viridiplantae</taxon>
        <taxon>Streptophyta</taxon>
        <taxon>Embryophyta</taxon>
        <taxon>Tracheophyta</taxon>
        <taxon>Spermatophyta</taxon>
        <taxon>Magnoliopsida</taxon>
        <taxon>eudicotyledons</taxon>
        <taxon>Gunneridae</taxon>
        <taxon>Pentapetalae</taxon>
        <taxon>asterids</taxon>
        <taxon>lamiids</taxon>
        <taxon>Lamiales</taxon>
        <taxon>Orobanchaceae</taxon>
        <taxon>Buchnereae</taxon>
        <taxon>Striga</taxon>
    </lineage>
</organism>
<dbReference type="AlphaFoldDB" id="A0A5A7RC58"/>
<dbReference type="PANTHER" id="PTHR37611:SF2">
    <property type="entry name" value="VIRUS-SPECIFIC-SIGNALING-PATHWAY REGULATED PROTEIN-RELATED"/>
    <property type="match status" value="1"/>
</dbReference>
<reference evidence="2" key="1">
    <citation type="journal article" date="2019" name="Curr. Biol.">
        <title>Genome Sequence of Striga asiatica Provides Insight into the Evolution of Plant Parasitism.</title>
        <authorList>
            <person name="Yoshida S."/>
            <person name="Kim S."/>
            <person name="Wafula E.K."/>
            <person name="Tanskanen J."/>
            <person name="Kim Y.M."/>
            <person name="Honaas L."/>
            <person name="Yang Z."/>
            <person name="Spallek T."/>
            <person name="Conn C.E."/>
            <person name="Ichihashi Y."/>
            <person name="Cheong K."/>
            <person name="Cui S."/>
            <person name="Der J.P."/>
            <person name="Gundlach H."/>
            <person name="Jiao Y."/>
            <person name="Hori C."/>
            <person name="Ishida J.K."/>
            <person name="Kasahara H."/>
            <person name="Kiba T."/>
            <person name="Kim M.S."/>
            <person name="Koo N."/>
            <person name="Laohavisit A."/>
            <person name="Lee Y.H."/>
            <person name="Lumba S."/>
            <person name="McCourt P."/>
            <person name="Mortimer J.C."/>
            <person name="Mutuku J.M."/>
            <person name="Nomura T."/>
            <person name="Sasaki-Sekimoto Y."/>
            <person name="Seto Y."/>
            <person name="Wang Y."/>
            <person name="Wakatake T."/>
            <person name="Sakakibara H."/>
            <person name="Demura T."/>
            <person name="Yamaguchi S."/>
            <person name="Yoneyama K."/>
            <person name="Manabe R.I."/>
            <person name="Nelson D.C."/>
            <person name="Schulman A.H."/>
            <person name="Timko M.P."/>
            <person name="dePamphilis C.W."/>
            <person name="Choi D."/>
            <person name="Shirasu K."/>
        </authorList>
    </citation>
    <scope>NUCLEOTIDE SEQUENCE [LARGE SCALE GENOMIC DNA]</scope>
    <source>
        <strain evidence="2">cv. UVA1</strain>
    </source>
</reference>
<dbReference type="OrthoDB" id="691231at2759"/>
<dbReference type="EMBL" id="BKCP01010848">
    <property type="protein sequence ID" value="GER53921.1"/>
    <property type="molecule type" value="Genomic_DNA"/>
</dbReference>
<protein>
    <submittedName>
        <fullName evidence="1">Disease resistance protein</fullName>
    </submittedName>
</protein>